<organism evidence="1 2">
    <name type="scientific">Ancylobacter amanitiformis</name>
    <dbReference type="NCBI Taxonomy" id="217069"/>
    <lineage>
        <taxon>Bacteria</taxon>
        <taxon>Pseudomonadati</taxon>
        <taxon>Pseudomonadota</taxon>
        <taxon>Alphaproteobacteria</taxon>
        <taxon>Hyphomicrobiales</taxon>
        <taxon>Xanthobacteraceae</taxon>
        <taxon>Ancylobacter</taxon>
    </lineage>
</organism>
<dbReference type="Proteomes" id="UP001235094">
    <property type="component" value="Unassembled WGS sequence"/>
</dbReference>
<dbReference type="RefSeq" id="WP_306888464.1">
    <property type="nucleotide sequence ID" value="NZ_JAUSVR010000002.1"/>
</dbReference>
<gene>
    <name evidence="1" type="ORF">QOZ99_000641</name>
</gene>
<protein>
    <submittedName>
        <fullName evidence="1">Uncharacterized protein</fullName>
    </submittedName>
</protein>
<keyword evidence="2" id="KW-1185">Reference proteome</keyword>
<comment type="caution">
    <text evidence="1">The sequence shown here is derived from an EMBL/GenBank/DDBJ whole genome shotgun (WGS) entry which is preliminary data.</text>
</comment>
<proteinExistence type="predicted"/>
<evidence type="ECO:0000313" key="2">
    <source>
        <dbReference type="Proteomes" id="UP001235094"/>
    </source>
</evidence>
<dbReference type="EMBL" id="JAUSVR010000002">
    <property type="protein sequence ID" value="MDQ0509760.1"/>
    <property type="molecule type" value="Genomic_DNA"/>
</dbReference>
<name>A0ABU0LM80_9HYPH</name>
<sequence>MTGRAVCESFRPVLWSEADTDETIRQAKANNAVGAAICGWGR</sequence>
<accession>A0ABU0LM80</accession>
<evidence type="ECO:0000313" key="1">
    <source>
        <dbReference type="EMBL" id="MDQ0509760.1"/>
    </source>
</evidence>
<reference evidence="1 2" key="1">
    <citation type="submission" date="2023-07" db="EMBL/GenBank/DDBJ databases">
        <title>Genomic Encyclopedia of Type Strains, Phase IV (KMG-IV): sequencing the most valuable type-strain genomes for metagenomic binning, comparative biology and taxonomic classification.</title>
        <authorList>
            <person name="Goeker M."/>
        </authorList>
    </citation>
    <scope>NUCLEOTIDE SEQUENCE [LARGE SCALE GENOMIC DNA]</scope>
    <source>
        <strain evidence="1 2">DSM 15561</strain>
    </source>
</reference>